<dbReference type="Pfam" id="PF03358">
    <property type="entry name" value="FMN_red"/>
    <property type="match status" value="1"/>
</dbReference>
<dbReference type="OrthoDB" id="9812295at2"/>
<dbReference type="Proteomes" id="UP000199350">
    <property type="component" value="Chromosome I"/>
</dbReference>
<dbReference type="RefSeq" id="WP_092147489.1">
    <property type="nucleotide sequence ID" value="NZ_LT629700.1"/>
</dbReference>
<organism evidence="2 3">
    <name type="scientific">Corynebacterium mycetoides</name>
    <dbReference type="NCBI Taxonomy" id="38302"/>
    <lineage>
        <taxon>Bacteria</taxon>
        <taxon>Bacillati</taxon>
        <taxon>Actinomycetota</taxon>
        <taxon>Actinomycetes</taxon>
        <taxon>Mycobacteriales</taxon>
        <taxon>Corynebacteriaceae</taxon>
        <taxon>Corynebacterium</taxon>
    </lineage>
</organism>
<sequence length="181" mass="19785">MTIGIILGSTRGGRAGEAVAHWVADAAQNREGFDYRLLDLKDFQLPLNESETVPMAANKNYDSAEITRWSEAIDACEAFVFVTPEYNHSVPAAFKNAVDSLGSEWAGKPVAFVGYGANGGVRAVEHWRQITANFQMPNVRSQVAISIMTEFPEGRFTPADFQAGSLSALFAELEALLTRLR</sequence>
<dbReference type="GO" id="GO:0005829">
    <property type="term" value="C:cytosol"/>
    <property type="evidence" value="ECO:0007669"/>
    <property type="project" value="TreeGrafter"/>
</dbReference>
<evidence type="ECO:0000259" key="1">
    <source>
        <dbReference type="Pfam" id="PF03358"/>
    </source>
</evidence>
<gene>
    <name evidence="2" type="ORF">SAMN04488535_0161</name>
</gene>
<dbReference type="InterPro" id="IPR029039">
    <property type="entry name" value="Flavoprotein-like_sf"/>
</dbReference>
<dbReference type="GO" id="GO:0016491">
    <property type="term" value="F:oxidoreductase activity"/>
    <property type="evidence" value="ECO:0007669"/>
    <property type="project" value="InterPro"/>
</dbReference>
<dbReference type="EMBL" id="LT629700">
    <property type="protein sequence ID" value="SDL61365.1"/>
    <property type="molecule type" value="Genomic_DNA"/>
</dbReference>
<evidence type="ECO:0000313" key="3">
    <source>
        <dbReference type="Proteomes" id="UP000199350"/>
    </source>
</evidence>
<feature type="domain" description="NADPH-dependent FMN reductase-like" evidence="1">
    <location>
        <begin position="1"/>
        <end position="146"/>
    </location>
</feature>
<dbReference type="PANTHER" id="PTHR30543">
    <property type="entry name" value="CHROMATE REDUCTASE"/>
    <property type="match status" value="1"/>
</dbReference>
<dbReference type="SUPFAM" id="SSF52218">
    <property type="entry name" value="Flavoproteins"/>
    <property type="match status" value="1"/>
</dbReference>
<name>A0A1G9LIK2_9CORY</name>
<dbReference type="AlphaFoldDB" id="A0A1G9LIK2"/>
<dbReference type="STRING" id="38302.SAMN04488535_0161"/>
<dbReference type="PANTHER" id="PTHR30543:SF21">
    <property type="entry name" value="NAD(P)H-DEPENDENT FMN REDUCTASE LOT6"/>
    <property type="match status" value="1"/>
</dbReference>
<protein>
    <submittedName>
        <fullName evidence="2">NAD(P)H-dependent FMN reductase</fullName>
    </submittedName>
</protein>
<reference evidence="3" key="1">
    <citation type="submission" date="2016-10" db="EMBL/GenBank/DDBJ databases">
        <authorList>
            <person name="Varghese N."/>
            <person name="Submissions S."/>
        </authorList>
    </citation>
    <scope>NUCLEOTIDE SEQUENCE [LARGE SCALE GENOMIC DNA]</scope>
    <source>
        <strain evidence="3">DSM 20632</strain>
    </source>
</reference>
<proteinExistence type="predicted"/>
<evidence type="ECO:0000313" key="2">
    <source>
        <dbReference type="EMBL" id="SDL61365.1"/>
    </source>
</evidence>
<dbReference type="InterPro" id="IPR005025">
    <property type="entry name" value="FMN_Rdtase-like_dom"/>
</dbReference>
<dbReference type="GO" id="GO:0010181">
    <property type="term" value="F:FMN binding"/>
    <property type="evidence" value="ECO:0007669"/>
    <property type="project" value="TreeGrafter"/>
</dbReference>
<dbReference type="InterPro" id="IPR050712">
    <property type="entry name" value="NAD(P)H-dep_reductase"/>
</dbReference>
<accession>A0A1G9LIK2</accession>
<keyword evidence="3" id="KW-1185">Reference proteome</keyword>
<dbReference type="Gene3D" id="3.40.50.360">
    <property type="match status" value="1"/>
</dbReference>